<accession>A0A3M0Z2I4</accession>
<reference evidence="2 3" key="1">
    <citation type="submission" date="2018-10" db="EMBL/GenBank/DDBJ databases">
        <title>Thermophilic Lithotrophy and Phototrophy in an Intertidal, Iron-rich, Geothermal Spring.</title>
        <authorList>
            <person name="Ward L.M."/>
            <person name="Idei A."/>
            <person name="Nakagawa M."/>
            <person name="Ueno Y."/>
            <person name="Fischer W."/>
            <person name="Mcglynn S.E."/>
        </authorList>
    </citation>
    <scope>NUCLEOTIDE SEQUENCE [LARGE SCALE GENOMIC DNA]</scope>
    <source>
        <strain evidence="2">J137</strain>
    </source>
</reference>
<evidence type="ECO:0000313" key="3">
    <source>
        <dbReference type="Proteomes" id="UP000269410"/>
    </source>
</evidence>
<organism evidence="2 3">
    <name type="scientific">Candidatus Dojkabacteria bacterium</name>
    <dbReference type="NCBI Taxonomy" id="2099670"/>
    <lineage>
        <taxon>Bacteria</taxon>
        <taxon>Candidatus Dojkabacteria</taxon>
    </lineage>
</organism>
<dbReference type="AlphaFoldDB" id="A0A3M0Z2I4"/>
<name>A0A3M0Z2I4_9BACT</name>
<keyword evidence="1" id="KW-0472">Membrane</keyword>
<dbReference type="EMBL" id="RFKV01000057">
    <property type="protein sequence ID" value="RMD77165.1"/>
    <property type="molecule type" value="Genomic_DNA"/>
</dbReference>
<evidence type="ECO:0000256" key="1">
    <source>
        <dbReference type="SAM" id="Phobius"/>
    </source>
</evidence>
<feature type="transmembrane region" description="Helical" evidence="1">
    <location>
        <begin position="52"/>
        <end position="72"/>
    </location>
</feature>
<feature type="transmembrane region" description="Helical" evidence="1">
    <location>
        <begin position="92"/>
        <end position="114"/>
    </location>
</feature>
<evidence type="ECO:0008006" key="4">
    <source>
        <dbReference type="Google" id="ProtNLM"/>
    </source>
</evidence>
<evidence type="ECO:0000313" key="2">
    <source>
        <dbReference type="EMBL" id="RMD77165.1"/>
    </source>
</evidence>
<keyword evidence="1" id="KW-0812">Transmembrane</keyword>
<gene>
    <name evidence="2" type="ORF">D6810_01760</name>
</gene>
<dbReference type="Proteomes" id="UP000269410">
    <property type="component" value="Unassembled WGS sequence"/>
</dbReference>
<sequence length="206" mass="24697">MDEQRKNKLKYLLSHRKYFQIANQNKEKYYFSGQNFGEIVFALFRRSPVRNFPWLSISFFLIVLPVFFPKFINFFSLLDIFSIEMNLSRYVFFYITYYALFLSWLVVKFADWYLDVFILTNERLIEMTFKPFGEIMVREIWLEDIEVVKTTSAGFLGVLFNYGNINIVTRSANGSTELKYIGYYNERKNMISDLSKLSKMSRINKN</sequence>
<comment type="caution">
    <text evidence="2">The sequence shown here is derived from an EMBL/GenBank/DDBJ whole genome shotgun (WGS) entry which is preliminary data.</text>
</comment>
<keyword evidence="1" id="KW-1133">Transmembrane helix</keyword>
<proteinExistence type="predicted"/>
<protein>
    <recommendedName>
        <fullName evidence="4">DUF304 domain-containing protein</fullName>
    </recommendedName>
</protein>